<dbReference type="GO" id="GO:0005047">
    <property type="term" value="F:signal recognition particle binding"/>
    <property type="evidence" value="ECO:0007669"/>
    <property type="project" value="TreeGrafter"/>
</dbReference>
<dbReference type="GO" id="GO:0044781">
    <property type="term" value="P:bacterial-type flagellum organization"/>
    <property type="evidence" value="ECO:0007669"/>
    <property type="project" value="UniProtKB-KW"/>
</dbReference>
<evidence type="ECO:0000256" key="9">
    <source>
        <dbReference type="ARBA" id="ARBA00023134"/>
    </source>
</evidence>
<protein>
    <recommendedName>
        <fullName evidence="3">Flagellar biosynthesis protein FlhF</fullName>
    </recommendedName>
    <alternativeName>
        <fullName evidence="13">Flagella-associated GTP-binding protein</fullName>
    </alternativeName>
</protein>
<dbReference type="GO" id="GO:0005525">
    <property type="term" value="F:GTP binding"/>
    <property type="evidence" value="ECO:0007669"/>
    <property type="project" value="UniProtKB-KW"/>
</dbReference>
<accession>A0AAU7CLJ2</accession>
<evidence type="ECO:0000256" key="11">
    <source>
        <dbReference type="ARBA" id="ARBA00023225"/>
    </source>
</evidence>
<dbReference type="GO" id="GO:0003924">
    <property type="term" value="F:GTPase activity"/>
    <property type="evidence" value="ECO:0007669"/>
    <property type="project" value="InterPro"/>
</dbReference>
<dbReference type="Gene3D" id="3.40.50.300">
    <property type="entry name" value="P-loop containing nucleotide triphosphate hydrolases"/>
    <property type="match status" value="1"/>
</dbReference>
<evidence type="ECO:0000256" key="10">
    <source>
        <dbReference type="ARBA" id="ARBA00023136"/>
    </source>
</evidence>
<keyword evidence="8" id="KW-0653">Protein transport</keyword>
<dbReference type="InterPro" id="IPR027417">
    <property type="entry name" value="P-loop_NTPase"/>
</dbReference>
<dbReference type="RefSeq" id="WP_406698740.1">
    <property type="nucleotide sequence ID" value="NZ_CP155447.1"/>
</dbReference>
<evidence type="ECO:0000256" key="13">
    <source>
        <dbReference type="ARBA" id="ARBA00030866"/>
    </source>
</evidence>
<comment type="function">
    <text evidence="12">Necessary for flagellar biosynthesis. May be involved in translocation of the flagellum.</text>
</comment>
<evidence type="ECO:0000256" key="1">
    <source>
        <dbReference type="ARBA" id="ARBA00004413"/>
    </source>
</evidence>
<keyword evidence="4" id="KW-0813">Transport</keyword>
<dbReference type="InterPro" id="IPR000897">
    <property type="entry name" value="SRP54_GTPase_dom"/>
</dbReference>
<comment type="similarity">
    <text evidence="2">Belongs to the GTP-binding SRP family.</text>
</comment>
<dbReference type="FunFam" id="3.40.50.300:FF:000695">
    <property type="entry name" value="Flagellar biosynthesis regulator FlhF"/>
    <property type="match status" value="1"/>
</dbReference>
<dbReference type="GO" id="GO:0006614">
    <property type="term" value="P:SRP-dependent cotranslational protein targeting to membrane"/>
    <property type="evidence" value="ECO:0007669"/>
    <property type="project" value="InterPro"/>
</dbReference>
<keyword evidence="7" id="KW-1005">Bacterial flagellum biogenesis</keyword>
<dbReference type="AlphaFoldDB" id="A0AAU7CLJ2"/>
<dbReference type="InterPro" id="IPR047040">
    <property type="entry name" value="FlhF__GTPase_dom"/>
</dbReference>
<dbReference type="SUPFAM" id="SSF52540">
    <property type="entry name" value="P-loop containing nucleoside triphosphate hydrolases"/>
    <property type="match status" value="1"/>
</dbReference>
<evidence type="ECO:0000256" key="6">
    <source>
        <dbReference type="ARBA" id="ARBA00022741"/>
    </source>
</evidence>
<keyword evidence="11" id="KW-1006">Bacterial flagellum protein export</keyword>
<evidence type="ECO:0000259" key="14">
    <source>
        <dbReference type="SMART" id="SM00382"/>
    </source>
</evidence>
<proteinExistence type="inferred from homology"/>
<keyword evidence="5" id="KW-1003">Cell membrane</keyword>
<dbReference type="PANTHER" id="PTHR43134:SF3">
    <property type="entry name" value="FLAGELLAR BIOSYNTHESIS PROTEIN FLHF"/>
    <property type="match status" value="1"/>
</dbReference>
<keyword evidence="9" id="KW-0342">GTP-binding</keyword>
<evidence type="ECO:0000313" key="16">
    <source>
        <dbReference type="EMBL" id="XBH05889.1"/>
    </source>
</evidence>
<dbReference type="CDD" id="cd17873">
    <property type="entry name" value="FlhF"/>
    <property type="match status" value="1"/>
</dbReference>
<keyword evidence="10" id="KW-0472">Membrane</keyword>
<dbReference type="Gene3D" id="1.20.120.1380">
    <property type="entry name" value="Flagellar FlhF biosynthesis protein, N domain"/>
    <property type="match status" value="1"/>
</dbReference>
<comment type="subcellular location">
    <subcellularLocation>
        <location evidence="1">Cell membrane</location>
        <topology evidence="1">Peripheral membrane protein</topology>
        <orientation evidence="1">Cytoplasmic side</orientation>
    </subcellularLocation>
</comment>
<evidence type="ECO:0000256" key="8">
    <source>
        <dbReference type="ARBA" id="ARBA00022927"/>
    </source>
</evidence>
<name>A0AAU7CLJ2_9BACT</name>
<feature type="domain" description="AAA+ ATPase" evidence="14">
    <location>
        <begin position="172"/>
        <end position="314"/>
    </location>
</feature>
<dbReference type="SMART" id="SM00382">
    <property type="entry name" value="AAA"/>
    <property type="match status" value="1"/>
</dbReference>
<gene>
    <name evidence="16" type="ORF">V5E97_07620</name>
</gene>
<dbReference type="PANTHER" id="PTHR43134">
    <property type="entry name" value="SIGNAL RECOGNITION PARTICLE RECEPTOR SUBUNIT ALPHA"/>
    <property type="match status" value="1"/>
</dbReference>
<organism evidence="16">
    <name type="scientific">Singulisphaera sp. Ch08</name>
    <dbReference type="NCBI Taxonomy" id="3120278"/>
    <lineage>
        <taxon>Bacteria</taxon>
        <taxon>Pseudomonadati</taxon>
        <taxon>Planctomycetota</taxon>
        <taxon>Planctomycetia</taxon>
        <taxon>Isosphaerales</taxon>
        <taxon>Isosphaeraceae</taxon>
        <taxon>Singulisphaera</taxon>
    </lineage>
</organism>
<dbReference type="Pfam" id="PF00448">
    <property type="entry name" value="SRP54"/>
    <property type="match status" value="1"/>
</dbReference>
<evidence type="ECO:0000259" key="15">
    <source>
        <dbReference type="SMART" id="SM00962"/>
    </source>
</evidence>
<dbReference type="EMBL" id="CP155447">
    <property type="protein sequence ID" value="XBH05889.1"/>
    <property type="molecule type" value="Genomic_DNA"/>
</dbReference>
<evidence type="ECO:0000256" key="2">
    <source>
        <dbReference type="ARBA" id="ARBA00008531"/>
    </source>
</evidence>
<evidence type="ECO:0000256" key="7">
    <source>
        <dbReference type="ARBA" id="ARBA00022795"/>
    </source>
</evidence>
<dbReference type="InterPro" id="IPR003593">
    <property type="entry name" value="AAA+_ATPase"/>
</dbReference>
<evidence type="ECO:0000256" key="12">
    <source>
        <dbReference type="ARBA" id="ARBA00025337"/>
    </source>
</evidence>
<evidence type="ECO:0000256" key="3">
    <source>
        <dbReference type="ARBA" id="ARBA00014919"/>
    </source>
</evidence>
<dbReference type="GO" id="GO:0015031">
    <property type="term" value="P:protein transport"/>
    <property type="evidence" value="ECO:0007669"/>
    <property type="project" value="UniProtKB-KW"/>
</dbReference>
<feature type="domain" description="SRP54-type proteins GTP-binding" evidence="15">
    <location>
        <begin position="173"/>
        <end position="364"/>
    </location>
</feature>
<evidence type="ECO:0000256" key="4">
    <source>
        <dbReference type="ARBA" id="ARBA00022448"/>
    </source>
</evidence>
<sequence length="369" mass="39709">MSLRTYRAGTMKEALAQVRRDLGGSAVILGTREVRRRRLFGLGSRELIEVTASSDAAAASVTVPNSTASPSGALQAQFGEQLSRLHAMVEDLSKHGRIDHLLPDLPSELVPTYAQLLEAELPEVLARRLVRYVAERLEPEQIHRPEMVRDALCDAVESCVPIAPPIAAVSGTRRVVALVGPTGVGKTTTVAKLAANFKLAHGFRPGLVTVDTYRIAAVEQLRTYAEIISLPLAVANAPSEMRRAIDELGDVDLVLIDTAGRSPRDEVKIRELADFLAAAQPDEVHLVLSATASERSLRAAVERFALVQADRLILTKLDEADGLGGVLSVLGQADRPVSYLTTGQAVPDDIEPANRTRLARLILGHEAVT</sequence>
<keyword evidence="6" id="KW-0547">Nucleotide-binding</keyword>
<dbReference type="GO" id="GO:0005886">
    <property type="term" value="C:plasma membrane"/>
    <property type="evidence" value="ECO:0007669"/>
    <property type="project" value="UniProtKB-SubCell"/>
</dbReference>
<reference evidence="16" key="1">
    <citation type="submission" date="2024-05" db="EMBL/GenBank/DDBJ databases">
        <title>Planctomycetes of the genus Singulisphaera possess chitinolytic capabilities.</title>
        <authorList>
            <person name="Ivanova A."/>
        </authorList>
    </citation>
    <scope>NUCLEOTIDE SEQUENCE</scope>
    <source>
        <strain evidence="16">Ch08T</strain>
    </source>
</reference>
<evidence type="ECO:0000256" key="5">
    <source>
        <dbReference type="ARBA" id="ARBA00022475"/>
    </source>
</evidence>
<dbReference type="SMART" id="SM00962">
    <property type="entry name" value="SRP54"/>
    <property type="match status" value="1"/>
</dbReference>